<keyword evidence="1" id="KW-1133">Transmembrane helix</keyword>
<name>A0A8T4L1E8_9ARCH</name>
<sequence length="168" mass="19317">ELVFVDGENFLYENKDVLPRAFVVGESEIVEGKELLKELQEESFNPREKVLIEEGKEISGGNEFKETRIVSYEPNRVVVEAEPEKQAYLVLLDTYYNGWKAFDNGNEKEVLRANYIFRAVLLDPGKHSVEFVFKPELYESGKTISLFFLAILVLGTAFLYLKPELNKV</sequence>
<dbReference type="InterPro" id="IPR018580">
    <property type="entry name" value="Uncharacterised_YfhO"/>
</dbReference>
<dbReference type="Pfam" id="PF09586">
    <property type="entry name" value="YfhO"/>
    <property type="match status" value="1"/>
</dbReference>
<dbReference type="AlphaFoldDB" id="A0A8T4L1E8"/>
<comment type="caution">
    <text evidence="2">The sequence shown here is derived from an EMBL/GenBank/DDBJ whole genome shotgun (WGS) entry which is preliminary data.</text>
</comment>
<dbReference type="PANTHER" id="PTHR38454:SF1">
    <property type="entry name" value="INTEGRAL MEMBRANE PROTEIN"/>
    <property type="match status" value="1"/>
</dbReference>
<keyword evidence="1" id="KW-0472">Membrane</keyword>
<evidence type="ECO:0000256" key="1">
    <source>
        <dbReference type="SAM" id="Phobius"/>
    </source>
</evidence>
<reference evidence="2" key="2">
    <citation type="submission" date="2021-05" db="EMBL/GenBank/DDBJ databases">
        <title>Protein family content uncovers lineage relationships and bacterial pathway maintenance mechanisms in DPANN archaea.</title>
        <authorList>
            <person name="Castelle C.J."/>
            <person name="Meheust R."/>
            <person name="Jaffe A.L."/>
            <person name="Seitz K."/>
            <person name="Gong X."/>
            <person name="Baker B.J."/>
            <person name="Banfield J.F."/>
        </authorList>
    </citation>
    <scope>NUCLEOTIDE SEQUENCE</scope>
    <source>
        <strain evidence="2">RIFCSPHIGHO2_01_FULL_GW2011_AR10_43_9</strain>
    </source>
</reference>
<proteinExistence type="predicted"/>
<protein>
    <submittedName>
        <fullName evidence="2">YfhO family protein</fullName>
    </submittedName>
</protein>
<feature type="non-terminal residue" evidence="2">
    <location>
        <position position="1"/>
    </location>
</feature>
<feature type="transmembrane region" description="Helical" evidence="1">
    <location>
        <begin position="143"/>
        <end position="161"/>
    </location>
</feature>
<dbReference type="Proteomes" id="UP000683213">
    <property type="component" value="Unassembled WGS sequence"/>
</dbReference>
<accession>A0A8T4L1E8</accession>
<evidence type="ECO:0000313" key="2">
    <source>
        <dbReference type="EMBL" id="MBS3059309.1"/>
    </source>
</evidence>
<organism evidence="2 3">
    <name type="scientific">Candidatus Iainarchaeum sp</name>
    <dbReference type="NCBI Taxonomy" id="3101447"/>
    <lineage>
        <taxon>Archaea</taxon>
        <taxon>Candidatus Iainarchaeota</taxon>
        <taxon>Candidatus Iainarchaeia</taxon>
        <taxon>Candidatus Iainarchaeales</taxon>
        <taxon>Candidatus Iainarchaeaceae</taxon>
        <taxon>Candidatus Iainarchaeum</taxon>
    </lineage>
</organism>
<reference evidence="2" key="1">
    <citation type="submission" date="2021-03" db="EMBL/GenBank/DDBJ databases">
        <authorList>
            <person name="Jaffe A."/>
        </authorList>
    </citation>
    <scope>NUCLEOTIDE SEQUENCE</scope>
    <source>
        <strain evidence="2">RIFCSPHIGHO2_01_FULL_GW2011_AR10_43_9</strain>
    </source>
</reference>
<dbReference type="PANTHER" id="PTHR38454">
    <property type="entry name" value="INTEGRAL MEMBRANE PROTEIN-RELATED"/>
    <property type="match status" value="1"/>
</dbReference>
<gene>
    <name evidence="2" type="ORF">J4224_02680</name>
</gene>
<keyword evidence="1" id="KW-0812">Transmembrane</keyword>
<evidence type="ECO:0000313" key="3">
    <source>
        <dbReference type="Proteomes" id="UP000683213"/>
    </source>
</evidence>
<dbReference type="EMBL" id="JAGVWF010000036">
    <property type="protein sequence ID" value="MBS3059309.1"/>
    <property type="molecule type" value="Genomic_DNA"/>
</dbReference>